<reference evidence="2 3" key="1">
    <citation type="journal article" date="2012" name="Eukaryot. Cell">
        <title>Draft genome sequence of Aspergillus oryzae strain 3.042.</title>
        <authorList>
            <person name="Zhao G."/>
            <person name="Yao Y."/>
            <person name="Qi W."/>
            <person name="Wang C."/>
            <person name="Hou L."/>
            <person name="Zeng B."/>
            <person name="Cao X."/>
        </authorList>
    </citation>
    <scope>NUCLEOTIDE SEQUENCE [LARGE SCALE GENOMIC DNA]</scope>
    <source>
        <strain evidence="2 3">3.042</strain>
    </source>
</reference>
<dbReference type="AlphaFoldDB" id="I8A008"/>
<reference evidence="3" key="2">
    <citation type="submission" date="2012-06" db="EMBL/GenBank/DDBJ databases">
        <title>Comparative genomic analyses of Aspergillus oryzae 3.042 and A. oryzae RIB40 for soy-sauce fermentation.</title>
        <authorList>
            <person name="Zhao G."/>
            <person name="Hou L."/>
            <person name="Wang C."/>
            <person name="Cao X."/>
        </authorList>
    </citation>
    <scope>NUCLEOTIDE SEQUENCE [LARGE SCALE GENOMIC DNA]</scope>
    <source>
        <strain evidence="3">3.042</strain>
    </source>
</reference>
<name>I8A008_ASPO3</name>
<accession>I8A008</accession>
<feature type="region of interest" description="Disordered" evidence="1">
    <location>
        <begin position="317"/>
        <end position="438"/>
    </location>
</feature>
<evidence type="ECO:0000256" key="1">
    <source>
        <dbReference type="SAM" id="MobiDB-lite"/>
    </source>
</evidence>
<comment type="caution">
    <text evidence="2">The sequence shown here is derived from an EMBL/GenBank/DDBJ whole genome shotgun (WGS) entry which is preliminary data.</text>
</comment>
<gene>
    <name evidence="2" type="ORF">Ao3042_05643</name>
</gene>
<dbReference type="Proteomes" id="UP000002812">
    <property type="component" value="Unassembled WGS sequence"/>
</dbReference>
<organism evidence="2 3">
    <name type="scientific">Aspergillus oryzae (strain 3.042)</name>
    <name type="common">Yellow koji mold</name>
    <dbReference type="NCBI Taxonomy" id="1160506"/>
    <lineage>
        <taxon>Eukaryota</taxon>
        <taxon>Fungi</taxon>
        <taxon>Dikarya</taxon>
        <taxon>Ascomycota</taxon>
        <taxon>Pezizomycotina</taxon>
        <taxon>Eurotiomycetes</taxon>
        <taxon>Eurotiomycetidae</taxon>
        <taxon>Eurotiales</taxon>
        <taxon>Aspergillaceae</taxon>
        <taxon>Aspergillus</taxon>
        <taxon>Aspergillus subgen. Circumdati</taxon>
    </lineage>
</organism>
<sequence length="704" mass="77490">MALQHKRAQYSAVTAPQITVAGELFISPQDLNATLRKWSVELDEQTYKIRLNEAVANVSQAIERIENTGEQILLGLYQTGRDTLADFNKFKRTSEYRNIWGKVDRAVKNIAKNQKAVARAKQEVTNKWGDNGRAFLLINNAQNWTKGVGRLARAVPDYKCAMDLLVCALVERFRAMKSGKTRSLEPGGTDIQKAIDFAKLSSRPQPISREELAVYGVKLNSQGLLDLIDSDEADAAITGSDTGDKGMFGWQAASDVPELPQAILEELTDEEDVDRGTIEEVVAPSPGTSEPSASASATQVSSTTLPPTQMISAEMAPTQETTPTAGTAPEETTNPPPKKKARIPKPNNSDSGIRTQNQPASAPSRLRPASGEASRASDSLTASTISQPQPAHAEASTSQQCETTTRKTAVVSPSTGDIGSDVQNRSTRPQQSTPDRDRATGILVDLLERLHVADAVDKVTAMWQTGDITVNPIFSWFGERSTAGYSLLDLLREEINHLLRHTKITGVHELQYGIIQQLTEMDPVWWLFNALTKMETQLYAVPQSAAVPARNIPLGGTAYISRESGKSYVSFRAKADTNSNIVLRPTLLSMQVIREISSNDVSVSQVIEFLNTSRRERRPVDKDLTTGAMQQIVTCPSTIHLQGISPLSDAITAQRSYLDKEVQAEIDILLGHDRELAWKYIQQWRRAASETIRLRFALWKKSEE</sequence>
<protein>
    <submittedName>
        <fullName evidence="2">Uncharacterized protein</fullName>
    </submittedName>
</protein>
<feature type="region of interest" description="Disordered" evidence="1">
    <location>
        <begin position="282"/>
        <end position="305"/>
    </location>
</feature>
<feature type="compositionally biased region" description="Polar residues" evidence="1">
    <location>
        <begin position="376"/>
        <end position="433"/>
    </location>
</feature>
<feature type="compositionally biased region" description="Polar residues" evidence="1">
    <location>
        <begin position="349"/>
        <end position="361"/>
    </location>
</feature>
<dbReference type="OrthoDB" id="4461408at2759"/>
<dbReference type="HOGENOM" id="CLU_399527_0_0_1"/>
<feature type="compositionally biased region" description="Low complexity" evidence="1">
    <location>
        <begin position="292"/>
        <end position="304"/>
    </location>
</feature>
<feature type="compositionally biased region" description="Low complexity" evidence="1">
    <location>
        <begin position="317"/>
        <end position="333"/>
    </location>
</feature>
<evidence type="ECO:0000313" key="2">
    <source>
        <dbReference type="EMBL" id="EIT77999.1"/>
    </source>
</evidence>
<proteinExistence type="predicted"/>
<dbReference type="EMBL" id="AKHY01000141">
    <property type="protein sequence ID" value="EIT77999.1"/>
    <property type="molecule type" value="Genomic_DNA"/>
</dbReference>
<evidence type="ECO:0000313" key="3">
    <source>
        <dbReference type="Proteomes" id="UP000002812"/>
    </source>
</evidence>